<evidence type="ECO:0000256" key="1">
    <source>
        <dbReference type="ARBA" id="ARBA00007661"/>
    </source>
</evidence>
<dbReference type="PANTHER" id="PTHR10572:SF24">
    <property type="entry name" value="3-HYDROXY-3-METHYLGLUTARYL-COENZYME A REDUCTASE"/>
    <property type="match status" value="1"/>
</dbReference>
<dbReference type="SUPFAM" id="SSF56542">
    <property type="entry name" value="Substrate-binding domain of HMG-CoA reductase"/>
    <property type="match status" value="1"/>
</dbReference>
<keyword evidence="3" id="KW-0520">NAD</keyword>
<name>A0A4R6V403_9ACTN</name>
<dbReference type="PROSITE" id="PS00066">
    <property type="entry name" value="HMG_COA_REDUCTASE_1"/>
    <property type="match status" value="1"/>
</dbReference>
<dbReference type="CDD" id="cd00644">
    <property type="entry name" value="HMG-CoA_reductase_classII"/>
    <property type="match status" value="1"/>
</dbReference>
<dbReference type="SUPFAM" id="SSF55035">
    <property type="entry name" value="NAD-binding domain of HMG-CoA reductase"/>
    <property type="match status" value="1"/>
</dbReference>
<dbReference type="Proteomes" id="UP000295281">
    <property type="component" value="Unassembled WGS sequence"/>
</dbReference>
<evidence type="ECO:0000313" key="5">
    <source>
        <dbReference type="Proteomes" id="UP000295281"/>
    </source>
</evidence>
<sequence>MGASRVAHNSRLTGFRKLGVQERRAAVARESGVDAAAFEALDPGGLSLDAAGHMIENVVGVMGIPVGIATNFTVNGRDVLVPMATEEPSVVAAASNAARIARVRGGFTTSSTGPVMQAQVQVVDVVDPRAARLRVLEARDELIALAAAQDPKLAEVGGGVLDLVVRVVEAPAHTYVVAHLVVDVRDAMGANAVNTMAEAVAPRLAEIAGGRAVLRILTNKADLRLSRARAVLDAEALGGEAIAEDVIHAYQLAAADPYRAATHNKGIMNGVSAVVLATGNDTRAVEAGAHSHAVNADGVYSSLSTFERNADGDVVATLELPMPVGLVGGATRTHPAARAALAVTGVASARELGELITAVGLAQNIAAVRALAGEGIQRGHMSLHAKNIALAVGARDGEVDRVVAALIAEKAFRHDRAEAVLAELRSR</sequence>
<dbReference type="AlphaFoldDB" id="A0A4R6V403"/>
<dbReference type="RefSeq" id="WP_133739612.1">
    <property type="nucleotide sequence ID" value="NZ_SNYN01000001.1"/>
</dbReference>
<dbReference type="InterPro" id="IPR002202">
    <property type="entry name" value="HMG_CoA_Rdtase"/>
</dbReference>
<dbReference type="InterPro" id="IPR009029">
    <property type="entry name" value="HMG_CoA_Rdtase_sub-bd_dom_sf"/>
</dbReference>
<proteinExistence type="inferred from homology"/>
<comment type="pathway">
    <text evidence="3">Metabolic intermediate metabolism; (R)-mevalonate degradation; (S)-3-hydroxy-3-methylglutaryl-CoA from (R)-mevalonate: step 1/1.</text>
</comment>
<reference evidence="4 5" key="1">
    <citation type="submission" date="2019-03" db="EMBL/GenBank/DDBJ databases">
        <title>Genomic Encyclopedia of Type Strains, Phase IV (KMG-IV): sequencing the most valuable type-strain genomes for metagenomic binning, comparative biology and taxonomic classification.</title>
        <authorList>
            <person name="Goeker M."/>
        </authorList>
    </citation>
    <scope>NUCLEOTIDE SEQUENCE [LARGE SCALE GENOMIC DNA]</scope>
    <source>
        <strain evidence="4 5">DSM 46770</strain>
    </source>
</reference>
<comment type="similarity">
    <text evidence="1 3">Belongs to the HMG-CoA reductase family.</text>
</comment>
<dbReference type="InterPro" id="IPR023076">
    <property type="entry name" value="HMG_CoA_Rdtase_CS"/>
</dbReference>
<dbReference type="Gene3D" id="1.10.8.660">
    <property type="match status" value="1"/>
</dbReference>
<dbReference type="PRINTS" id="PR00071">
    <property type="entry name" value="HMGCOARDTASE"/>
</dbReference>
<protein>
    <recommendedName>
        <fullName evidence="3">3-hydroxy-3-methylglutaryl coenzyme A reductase</fullName>
        <shortName evidence="3">HMG-CoA reductase</shortName>
        <ecNumber evidence="3">1.1.1.88</ecNumber>
    </recommendedName>
</protein>
<evidence type="ECO:0000256" key="2">
    <source>
        <dbReference type="ARBA" id="ARBA00023002"/>
    </source>
</evidence>
<gene>
    <name evidence="4" type="ORF">EV190_101342</name>
</gene>
<comment type="caution">
    <text evidence="4">The sequence shown here is derived from an EMBL/GenBank/DDBJ whole genome shotgun (WGS) entry which is preliminary data.</text>
</comment>
<dbReference type="EMBL" id="SNYN01000001">
    <property type="protein sequence ID" value="TDQ55021.1"/>
    <property type="molecule type" value="Genomic_DNA"/>
</dbReference>
<dbReference type="GO" id="GO:0004420">
    <property type="term" value="F:hydroxymethylglutaryl-CoA reductase (NADPH) activity"/>
    <property type="evidence" value="ECO:0007669"/>
    <property type="project" value="InterPro"/>
</dbReference>
<dbReference type="PROSITE" id="PS50065">
    <property type="entry name" value="HMG_COA_REDUCTASE_4"/>
    <property type="match status" value="1"/>
</dbReference>
<comment type="catalytic activity">
    <reaction evidence="3">
        <text>(R)-mevalonate + 2 NAD(+) + CoA = (3S)-3-hydroxy-3-methylglutaryl-CoA + 2 NADH + 2 H(+)</text>
        <dbReference type="Rhea" id="RHEA:14833"/>
        <dbReference type="ChEBI" id="CHEBI:15378"/>
        <dbReference type="ChEBI" id="CHEBI:36464"/>
        <dbReference type="ChEBI" id="CHEBI:43074"/>
        <dbReference type="ChEBI" id="CHEBI:57287"/>
        <dbReference type="ChEBI" id="CHEBI:57540"/>
        <dbReference type="ChEBI" id="CHEBI:57945"/>
        <dbReference type="EC" id="1.1.1.88"/>
    </reaction>
</comment>
<dbReference type="InterPro" id="IPR023074">
    <property type="entry name" value="HMG_CoA_Rdtase_cat_sf"/>
</dbReference>
<dbReference type="InterPro" id="IPR004553">
    <property type="entry name" value="HMG_CoA_Rdtase_bac-typ"/>
</dbReference>
<dbReference type="GO" id="GO:0015936">
    <property type="term" value="P:coenzyme A metabolic process"/>
    <property type="evidence" value="ECO:0007669"/>
    <property type="project" value="InterPro"/>
</dbReference>
<dbReference type="UniPathway" id="UPA00257">
    <property type="reaction ID" value="UER00367"/>
</dbReference>
<dbReference type="NCBIfam" id="TIGR00532">
    <property type="entry name" value="HMG_CoA_R_NAD"/>
    <property type="match status" value="1"/>
</dbReference>
<evidence type="ECO:0000256" key="3">
    <source>
        <dbReference type="RuleBase" id="RU361219"/>
    </source>
</evidence>
<keyword evidence="2 3" id="KW-0560">Oxidoreductase</keyword>
<dbReference type="GO" id="GO:0140643">
    <property type="term" value="F:hydroxymethylglutaryl-CoA reductase (NADH) activity"/>
    <property type="evidence" value="ECO:0007669"/>
    <property type="project" value="UniProtKB-EC"/>
</dbReference>
<organism evidence="4 5">
    <name type="scientific">Actinorugispora endophytica</name>
    <dbReference type="NCBI Taxonomy" id="1605990"/>
    <lineage>
        <taxon>Bacteria</taxon>
        <taxon>Bacillati</taxon>
        <taxon>Actinomycetota</taxon>
        <taxon>Actinomycetes</taxon>
        <taxon>Streptosporangiales</taxon>
        <taxon>Nocardiopsidaceae</taxon>
        <taxon>Actinorugispora</taxon>
    </lineage>
</organism>
<dbReference type="InterPro" id="IPR009023">
    <property type="entry name" value="HMG_CoA_Rdtase_NAD(P)-bd_sf"/>
</dbReference>
<dbReference type="PROSITE" id="PS00318">
    <property type="entry name" value="HMG_COA_REDUCTASE_2"/>
    <property type="match status" value="1"/>
</dbReference>
<keyword evidence="5" id="KW-1185">Reference proteome</keyword>
<dbReference type="Gene3D" id="3.90.770.10">
    <property type="entry name" value="3-hydroxy-3-methylglutaryl-coenzyme A Reductase, Chain A, domain 2"/>
    <property type="match status" value="2"/>
</dbReference>
<dbReference type="OrthoDB" id="9764892at2"/>
<dbReference type="PANTHER" id="PTHR10572">
    <property type="entry name" value="3-HYDROXY-3-METHYLGLUTARYL-COENZYME A REDUCTASE"/>
    <property type="match status" value="1"/>
</dbReference>
<dbReference type="EC" id="1.1.1.88" evidence="3"/>
<evidence type="ECO:0000313" key="4">
    <source>
        <dbReference type="EMBL" id="TDQ55021.1"/>
    </source>
</evidence>
<dbReference type="Pfam" id="PF00368">
    <property type="entry name" value="HMG-CoA_red"/>
    <property type="match status" value="1"/>
</dbReference>
<accession>A0A4R6V403</accession>